<dbReference type="InterPro" id="IPR027417">
    <property type="entry name" value="P-loop_NTPase"/>
</dbReference>
<comment type="caution">
    <text evidence="3">The sequence shown here is derived from an EMBL/GenBank/DDBJ whole genome shotgun (WGS) entry which is preliminary data.</text>
</comment>
<name>A0A923SPV6_WEICO</name>
<dbReference type="PANTHER" id="PTHR41287">
    <property type="match status" value="1"/>
</dbReference>
<dbReference type="Proteomes" id="UP000650485">
    <property type="component" value="Unassembled WGS sequence"/>
</dbReference>
<evidence type="ECO:0000313" key="4">
    <source>
        <dbReference type="Proteomes" id="UP000650485"/>
    </source>
</evidence>
<protein>
    <submittedName>
        <fullName evidence="3">Terminase large subunit</fullName>
    </submittedName>
</protein>
<gene>
    <name evidence="3" type="ORF">H7R52_11635</name>
</gene>
<organism evidence="3 4">
    <name type="scientific">Weissella confusa</name>
    <name type="common">Lactobacillus confusus</name>
    <dbReference type="NCBI Taxonomy" id="1583"/>
    <lineage>
        <taxon>Bacteria</taxon>
        <taxon>Bacillati</taxon>
        <taxon>Bacillota</taxon>
        <taxon>Bacilli</taxon>
        <taxon>Lactobacillales</taxon>
        <taxon>Lactobacillaceae</taxon>
        <taxon>Weissella</taxon>
    </lineage>
</organism>
<dbReference type="Pfam" id="PF03354">
    <property type="entry name" value="TerL_ATPase"/>
    <property type="match status" value="1"/>
</dbReference>
<feature type="domain" description="Terminase large subunit-like ATPase" evidence="1">
    <location>
        <begin position="73"/>
        <end position="250"/>
    </location>
</feature>
<evidence type="ECO:0000259" key="1">
    <source>
        <dbReference type="Pfam" id="PF03354"/>
    </source>
</evidence>
<dbReference type="GO" id="GO:0004519">
    <property type="term" value="F:endonuclease activity"/>
    <property type="evidence" value="ECO:0007669"/>
    <property type="project" value="InterPro"/>
</dbReference>
<evidence type="ECO:0000259" key="2">
    <source>
        <dbReference type="Pfam" id="PF20441"/>
    </source>
</evidence>
<dbReference type="InterPro" id="IPR046461">
    <property type="entry name" value="TerL_ATPase"/>
</dbReference>
<dbReference type="InterPro" id="IPR046462">
    <property type="entry name" value="TerL_nuclease"/>
</dbReference>
<dbReference type="PANTHER" id="PTHR41287:SF1">
    <property type="entry name" value="PROTEIN YMFN"/>
    <property type="match status" value="1"/>
</dbReference>
<dbReference type="AlphaFoldDB" id="A0A923SPV6"/>
<dbReference type="Gene3D" id="3.40.50.300">
    <property type="entry name" value="P-loop containing nucleotide triphosphate hydrolases"/>
    <property type="match status" value="1"/>
</dbReference>
<dbReference type="EMBL" id="JACSZT010000008">
    <property type="protein sequence ID" value="MBC6499313.1"/>
    <property type="molecule type" value="Genomic_DNA"/>
</dbReference>
<accession>A0A923SPV6</accession>
<sequence length="587" mass="66698">MDAVTQYAKDVVTGKIKAGKLLILAANRHLRDLKRQNTDNFPYHFDANILEGFLMFASRVPDPDTGEPMPLMPWQIFILGSVIAWRNNKTGGKRFRRAIVSIARGQGKTYLAAILAAYDFFVQSSDKNNQDIIAAANTSDQTKKLFNYISGTIERMLATIFKGMQADVTLRFMDIFNLKQRNQIVRISAEGGKFDSYHATTAIFDEAGDQRDRDAFGKITSGQIKQEEALFFQISTAYQNPNAPLREDIKTVTEAIEKNEGELDDYFMAVFSQDSPDEVFEPDEWIKSNPLLGLAGQHDKLLNGLISERNAKMAEGKLNDFLVKNMNVWLNAEQNAAFKMDEVENAVIAGFDMNFRDVYIGFDNSMTSDDAALAFVFPYEIDGKKKWHIYQHSFIPWHKAGSIETKEKQDGINYRQMEELGFAHVTQHEKGLIDNEFIFTWLMDFVDKFNLNVLEFAYDAAHTYALIKAIDEATTWNMVGVRQGTISLNEPTKWLQDSFVEKRVTRLDDPMMEKSLMNAVVVSDNNGIKIDKNKATYKIDLVDAIVDALYDAIYHFESFSANASASDYSRMNDEQIADYIKSESFGF</sequence>
<feature type="domain" description="Terminase large subunit-like endonuclease" evidence="2">
    <location>
        <begin position="264"/>
        <end position="553"/>
    </location>
</feature>
<dbReference type="InterPro" id="IPR005021">
    <property type="entry name" value="Terminase_largesu-like"/>
</dbReference>
<dbReference type="Pfam" id="PF20441">
    <property type="entry name" value="TerL_nuclease"/>
    <property type="match status" value="1"/>
</dbReference>
<reference evidence="3" key="1">
    <citation type="submission" date="2020-08" db="EMBL/GenBank/DDBJ databases">
        <title>Complete genome sequence of Weissella confusa strain FS54 provides insights into metabolic potential.</title>
        <authorList>
            <person name="Fhoula I."/>
            <person name="Najjari A."/>
            <person name="Lekired A."/>
            <person name="Bessrour-Aouam N."/>
            <person name="Jaballah S."/>
            <person name="Klibi N."/>
            <person name="Ouzari H.-I."/>
        </authorList>
    </citation>
    <scope>NUCLEOTIDE SEQUENCE</scope>
    <source>
        <strain evidence="3">FS54</strain>
    </source>
</reference>
<proteinExistence type="predicted"/>
<evidence type="ECO:0000313" key="3">
    <source>
        <dbReference type="EMBL" id="MBC6499313.1"/>
    </source>
</evidence>